<comment type="caution">
    <text evidence="1">The sequence shown here is derived from an EMBL/GenBank/DDBJ whole genome shotgun (WGS) entry which is preliminary data.</text>
</comment>
<dbReference type="AlphaFoldDB" id="A0AAV7QEK4"/>
<proteinExistence type="predicted"/>
<accession>A0AAV7QEK4</accession>
<name>A0AAV7QEK4_PLEWA</name>
<evidence type="ECO:0000313" key="1">
    <source>
        <dbReference type="EMBL" id="KAJ1138809.1"/>
    </source>
</evidence>
<gene>
    <name evidence="1" type="ORF">NDU88_005190</name>
</gene>
<protein>
    <submittedName>
        <fullName evidence="1">Uncharacterized protein</fullName>
    </submittedName>
</protein>
<evidence type="ECO:0000313" key="2">
    <source>
        <dbReference type="Proteomes" id="UP001066276"/>
    </source>
</evidence>
<dbReference type="Proteomes" id="UP001066276">
    <property type="component" value="Chromosome 6"/>
</dbReference>
<reference evidence="1" key="1">
    <citation type="journal article" date="2022" name="bioRxiv">
        <title>Sequencing and chromosome-scale assembly of the giantPleurodeles waltlgenome.</title>
        <authorList>
            <person name="Brown T."/>
            <person name="Elewa A."/>
            <person name="Iarovenko S."/>
            <person name="Subramanian E."/>
            <person name="Araus A.J."/>
            <person name="Petzold A."/>
            <person name="Susuki M."/>
            <person name="Suzuki K.-i.T."/>
            <person name="Hayashi T."/>
            <person name="Toyoda A."/>
            <person name="Oliveira C."/>
            <person name="Osipova E."/>
            <person name="Leigh N.D."/>
            <person name="Simon A."/>
            <person name="Yun M.H."/>
        </authorList>
    </citation>
    <scope>NUCLEOTIDE SEQUENCE</scope>
    <source>
        <strain evidence="1">20211129_DDA</strain>
        <tissue evidence="1">Liver</tissue>
    </source>
</reference>
<keyword evidence="2" id="KW-1185">Reference proteome</keyword>
<dbReference type="EMBL" id="JANPWB010000010">
    <property type="protein sequence ID" value="KAJ1138809.1"/>
    <property type="molecule type" value="Genomic_DNA"/>
</dbReference>
<organism evidence="1 2">
    <name type="scientific">Pleurodeles waltl</name>
    <name type="common">Iberian ribbed newt</name>
    <dbReference type="NCBI Taxonomy" id="8319"/>
    <lineage>
        <taxon>Eukaryota</taxon>
        <taxon>Metazoa</taxon>
        <taxon>Chordata</taxon>
        <taxon>Craniata</taxon>
        <taxon>Vertebrata</taxon>
        <taxon>Euteleostomi</taxon>
        <taxon>Amphibia</taxon>
        <taxon>Batrachia</taxon>
        <taxon>Caudata</taxon>
        <taxon>Salamandroidea</taxon>
        <taxon>Salamandridae</taxon>
        <taxon>Pleurodelinae</taxon>
        <taxon>Pleurodeles</taxon>
    </lineage>
</organism>
<sequence length="70" mass="8160">MSHERNQEVLNAPPYWSLTIQPDSFKRGLARAYLSLYENATEYASVILSTRETHQKNAVRKSHVLVGYHW</sequence>